<accession>A0ACC4DIH2</accession>
<dbReference type="EMBL" id="JBGNUJ010000010">
    <property type="protein sequence ID" value="KAL3955241.1"/>
    <property type="molecule type" value="Genomic_DNA"/>
</dbReference>
<gene>
    <name evidence="1" type="ORF">ACCO45_010804</name>
</gene>
<keyword evidence="2" id="KW-1185">Reference proteome</keyword>
<protein>
    <submittedName>
        <fullName evidence="1">Uncharacterized protein</fullName>
    </submittedName>
</protein>
<comment type="caution">
    <text evidence="1">The sequence shown here is derived from an EMBL/GenBank/DDBJ whole genome shotgun (WGS) entry which is preliminary data.</text>
</comment>
<organism evidence="1 2">
    <name type="scientific">Purpureocillium lilacinum</name>
    <name type="common">Paecilomyces lilacinus</name>
    <dbReference type="NCBI Taxonomy" id="33203"/>
    <lineage>
        <taxon>Eukaryota</taxon>
        <taxon>Fungi</taxon>
        <taxon>Dikarya</taxon>
        <taxon>Ascomycota</taxon>
        <taxon>Pezizomycotina</taxon>
        <taxon>Sordariomycetes</taxon>
        <taxon>Hypocreomycetidae</taxon>
        <taxon>Hypocreales</taxon>
        <taxon>Ophiocordycipitaceae</taxon>
        <taxon>Purpureocillium</taxon>
    </lineage>
</organism>
<evidence type="ECO:0000313" key="2">
    <source>
        <dbReference type="Proteomes" id="UP001638806"/>
    </source>
</evidence>
<name>A0ACC4DIH2_PURLI</name>
<reference evidence="1" key="1">
    <citation type="submission" date="2024-12" db="EMBL/GenBank/DDBJ databases">
        <title>Comparative genomics and development of molecular markers within Purpureocillium lilacinum and among Purpureocillium species.</title>
        <authorList>
            <person name="Yeh Z.-Y."/>
            <person name="Ni N.-T."/>
            <person name="Lo P.-H."/>
            <person name="Mushyakhwo K."/>
            <person name="Lin C.-F."/>
            <person name="Nai Y.-S."/>
        </authorList>
    </citation>
    <scope>NUCLEOTIDE SEQUENCE</scope>
    <source>
        <strain evidence="1">NCHU-NPUST-175</strain>
    </source>
</reference>
<sequence length="172" mass="17817">MQRRKTAAGFTEGAELAAGAVRVLVSAYSYKRCGVDGNLSFLVASRACLPILALRFRRPPFGRAAQSNPAAPKRCRVSLGPPTLAPPAGCSFTSAVVAAPPPGDPPRPSGCSVGCARGLFQNPEGGLLVSASASSTVTSRAWGRRESRHVHVGSLATCLGSTEKKKKSTKVL</sequence>
<proteinExistence type="predicted"/>
<dbReference type="Proteomes" id="UP001638806">
    <property type="component" value="Unassembled WGS sequence"/>
</dbReference>
<evidence type="ECO:0000313" key="1">
    <source>
        <dbReference type="EMBL" id="KAL3955241.1"/>
    </source>
</evidence>